<reference evidence="2" key="2">
    <citation type="submission" date="2018-12" db="EMBL/GenBank/DDBJ databases">
        <authorList>
            <consortium name="NCBI Pathogen Detection Project"/>
        </authorList>
    </citation>
    <scope>NUCLEOTIDE SEQUENCE</scope>
    <source>
        <strain evidence="2">CFSAN057139</strain>
    </source>
</reference>
<protein>
    <recommendedName>
        <fullName evidence="3">Phage virulence factor</fullName>
    </recommendedName>
</protein>
<name>A0A704QV59_SALER</name>
<reference evidence="2" key="1">
    <citation type="journal article" date="2018" name="Genome Biol.">
        <title>SKESA: strategic k-mer extension for scrupulous assemblies.</title>
        <authorList>
            <person name="Souvorov A."/>
            <person name="Agarwala R."/>
            <person name="Lipman D.J."/>
        </authorList>
    </citation>
    <scope>NUCLEOTIDE SEQUENCE</scope>
    <source>
        <strain evidence="2">CFSAN057139</strain>
    </source>
</reference>
<dbReference type="EMBL" id="DAAMUI010000008">
    <property type="protein sequence ID" value="HAC8205862.1"/>
    <property type="molecule type" value="Genomic_DNA"/>
</dbReference>
<organism evidence="2">
    <name type="scientific">Salmonella enterica</name>
    <name type="common">Salmonella choleraesuis</name>
    <dbReference type="NCBI Taxonomy" id="28901"/>
    <lineage>
        <taxon>Bacteria</taxon>
        <taxon>Pseudomonadati</taxon>
        <taxon>Pseudomonadota</taxon>
        <taxon>Gammaproteobacteria</taxon>
        <taxon>Enterobacterales</taxon>
        <taxon>Enterobacteriaceae</taxon>
        <taxon>Salmonella</taxon>
    </lineage>
</organism>
<keyword evidence="1" id="KW-0812">Transmembrane</keyword>
<accession>A0A704QV59</accession>
<keyword evidence="1" id="KW-0472">Membrane</keyword>
<dbReference type="AlphaFoldDB" id="A0A704QV59"/>
<evidence type="ECO:0000256" key="1">
    <source>
        <dbReference type="SAM" id="Phobius"/>
    </source>
</evidence>
<evidence type="ECO:0008006" key="3">
    <source>
        <dbReference type="Google" id="ProtNLM"/>
    </source>
</evidence>
<sequence>MAFIYSPDCNEQRLLSVIKDVVTVRIVLCYLTGDIMKHVKNVFLVLAFALSAAAFSTSVMAASNSKTPPGNTKSTPGGDLDISKIPNPFAHRPKWCDNWPEDELKPPYFTKFVVLIDCIFGYDDCHFFLSETSFKAIV</sequence>
<dbReference type="InterPro" id="IPR029335">
    <property type="entry name" value="PAGK"/>
</dbReference>
<evidence type="ECO:0000313" key="2">
    <source>
        <dbReference type="EMBL" id="HAC8205862.1"/>
    </source>
</evidence>
<keyword evidence="1" id="KW-1133">Transmembrane helix</keyword>
<proteinExistence type="predicted"/>
<dbReference type="Pfam" id="PF15284">
    <property type="entry name" value="PAGK"/>
    <property type="match status" value="1"/>
</dbReference>
<comment type="caution">
    <text evidence="2">The sequence shown here is derived from an EMBL/GenBank/DDBJ whole genome shotgun (WGS) entry which is preliminary data.</text>
</comment>
<feature type="transmembrane region" description="Helical" evidence="1">
    <location>
        <begin position="42"/>
        <end position="62"/>
    </location>
</feature>
<gene>
    <name evidence="2" type="ORF">G0G76_12235</name>
</gene>